<dbReference type="EMBL" id="ML975180">
    <property type="protein sequence ID" value="KAF1808717.1"/>
    <property type="molecule type" value="Genomic_DNA"/>
</dbReference>
<evidence type="ECO:0000313" key="4">
    <source>
        <dbReference type="Proteomes" id="UP000504638"/>
    </source>
</evidence>
<gene>
    <name evidence="3 5" type="ORF">P152DRAFT_468860</name>
</gene>
<reference evidence="5" key="2">
    <citation type="submission" date="2020-04" db="EMBL/GenBank/DDBJ databases">
        <authorList>
            <consortium name="NCBI Genome Project"/>
        </authorList>
    </citation>
    <scope>NUCLEOTIDE SEQUENCE</scope>
    <source>
        <strain evidence="5">CBS 781.70</strain>
    </source>
</reference>
<keyword evidence="4" id="KW-1185">Reference proteome</keyword>
<feature type="domain" description="DUF3752" evidence="2">
    <location>
        <begin position="124"/>
        <end position="266"/>
    </location>
</feature>
<feature type="compositionally biased region" description="Basic and acidic residues" evidence="1">
    <location>
        <begin position="93"/>
        <end position="120"/>
    </location>
</feature>
<dbReference type="Pfam" id="PF12572">
    <property type="entry name" value="DUF3752"/>
    <property type="match status" value="1"/>
</dbReference>
<organism evidence="3">
    <name type="scientific">Eremomyces bilateralis CBS 781.70</name>
    <dbReference type="NCBI Taxonomy" id="1392243"/>
    <lineage>
        <taxon>Eukaryota</taxon>
        <taxon>Fungi</taxon>
        <taxon>Dikarya</taxon>
        <taxon>Ascomycota</taxon>
        <taxon>Pezizomycotina</taxon>
        <taxon>Dothideomycetes</taxon>
        <taxon>Dothideomycetes incertae sedis</taxon>
        <taxon>Eremomycetales</taxon>
        <taxon>Eremomycetaceae</taxon>
        <taxon>Eremomyces</taxon>
    </lineage>
</organism>
<sequence>MPSIGPTLPPHLSKRKRDDEDLKPTTSAASSSQTSRSPSLDSTDKKRRTIGPAPPPAPLSQRPPSPPSPNQASDDSSSDDDFGPRPPPAGSTDPHDVTSAFDRDEGIVPEADTKPQRDEWMTIPPQQDDLAARMDPTKRPARKFKGKGAPGAGEGIGSAWTETAEEKRKRLADQVMGRMDPEAGRKGRQAEEEGVRRGRERVGEKGRGEGKSLYDRHQEKKDREKEDDPSGRAFDYEKDMGTGMKIGHAQKKEMLHRAADMGSRFSGGGYL</sequence>
<dbReference type="OrthoDB" id="73491at2759"/>
<evidence type="ECO:0000259" key="2">
    <source>
        <dbReference type="Pfam" id="PF12572"/>
    </source>
</evidence>
<proteinExistence type="predicted"/>
<dbReference type="InterPro" id="IPR022226">
    <property type="entry name" value="DUF3752"/>
</dbReference>
<reference evidence="5" key="3">
    <citation type="submission" date="2025-04" db="UniProtKB">
        <authorList>
            <consortium name="RefSeq"/>
        </authorList>
    </citation>
    <scope>IDENTIFICATION</scope>
    <source>
        <strain evidence="5">CBS 781.70</strain>
    </source>
</reference>
<dbReference type="AlphaFoldDB" id="A0A6G1FSF6"/>
<dbReference type="PANTHER" id="PTHR46370:SF1">
    <property type="entry name" value="GPALPP MOTIFS-CONTAINING PROTEIN 1"/>
    <property type="match status" value="1"/>
</dbReference>
<feature type="compositionally biased region" description="Basic and acidic residues" evidence="1">
    <location>
        <begin position="179"/>
        <end position="240"/>
    </location>
</feature>
<reference evidence="3 5" key="1">
    <citation type="submission" date="2020-01" db="EMBL/GenBank/DDBJ databases">
        <authorList>
            <consortium name="DOE Joint Genome Institute"/>
            <person name="Haridas S."/>
            <person name="Albert R."/>
            <person name="Binder M."/>
            <person name="Bloem J."/>
            <person name="Labutti K."/>
            <person name="Salamov A."/>
            <person name="Andreopoulos B."/>
            <person name="Baker S.E."/>
            <person name="Barry K."/>
            <person name="Bills G."/>
            <person name="Bluhm B.H."/>
            <person name="Cannon C."/>
            <person name="Castanera R."/>
            <person name="Culley D.E."/>
            <person name="Daum C."/>
            <person name="Ezra D."/>
            <person name="Gonzalez J.B."/>
            <person name="Henrissat B."/>
            <person name="Kuo A."/>
            <person name="Liang C."/>
            <person name="Lipzen A."/>
            <person name="Lutzoni F."/>
            <person name="Magnuson J."/>
            <person name="Mondo S."/>
            <person name="Nolan M."/>
            <person name="Ohm R."/>
            <person name="Pangilinan J."/>
            <person name="Park H.-J."/>
            <person name="Ramirez L."/>
            <person name="Alfaro M."/>
            <person name="Sun H."/>
            <person name="Tritt A."/>
            <person name="Yoshinaga Y."/>
            <person name="Zwiers L.-H."/>
            <person name="Turgeon B.G."/>
            <person name="Goodwin S.B."/>
            <person name="Spatafora J.W."/>
            <person name="Crous P.W."/>
            <person name="Grigoriev I.V."/>
        </authorList>
    </citation>
    <scope>NUCLEOTIDE SEQUENCE</scope>
    <source>
        <strain evidence="3 5">CBS 781.70</strain>
    </source>
</reference>
<dbReference type="InterPro" id="IPR046331">
    <property type="entry name" value="GPAM1-like"/>
</dbReference>
<feature type="compositionally biased region" description="Low complexity" evidence="1">
    <location>
        <begin position="25"/>
        <end position="41"/>
    </location>
</feature>
<evidence type="ECO:0000256" key="1">
    <source>
        <dbReference type="SAM" id="MobiDB-lite"/>
    </source>
</evidence>
<feature type="region of interest" description="Disordered" evidence="1">
    <location>
        <begin position="1"/>
        <end position="243"/>
    </location>
</feature>
<dbReference type="RefSeq" id="XP_033530348.1">
    <property type="nucleotide sequence ID" value="XM_033680851.1"/>
</dbReference>
<dbReference type="PANTHER" id="PTHR46370">
    <property type="entry name" value="GPALPP MOTIFS-CONTAINING PROTEIN 1"/>
    <property type="match status" value="1"/>
</dbReference>
<feature type="compositionally biased region" description="Pro residues" evidence="1">
    <location>
        <begin position="52"/>
        <end position="69"/>
    </location>
</feature>
<dbReference type="Proteomes" id="UP000504638">
    <property type="component" value="Unplaced"/>
</dbReference>
<protein>
    <recommendedName>
        <fullName evidence="2">DUF3752 domain-containing protein</fullName>
    </recommendedName>
</protein>
<dbReference type="GeneID" id="54421421"/>
<evidence type="ECO:0000313" key="5">
    <source>
        <dbReference type="RefSeq" id="XP_033530348.1"/>
    </source>
</evidence>
<accession>A0A6G1FSF6</accession>
<evidence type="ECO:0000313" key="3">
    <source>
        <dbReference type="EMBL" id="KAF1808717.1"/>
    </source>
</evidence>
<name>A0A6G1FSF6_9PEZI</name>